<feature type="signal peptide" evidence="3">
    <location>
        <begin position="1"/>
        <end position="23"/>
    </location>
</feature>
<evidence type="ECO:0000256" key="3">
    <source>
        <dbReference type="SAM" id="SignalP"/>
    </source>
</evidence>
<sequence>MTLSYLKPAIIFLTCLFFFNKQAAVAQQKIGYVESDKIMAAMPEFSDLQGKLSAYELQWKNEIAKKRSSLDSLFKDYQSKEILYTEVLKESKKKEILKFEQEIAAYQNQKFGVSGEYFKKQTELMKPIQTRIFNAMKMLARDENYDFVFDKSGEILLLYTNEEYNLTQKVIDIVTGKVVLDATE</sequence>
<dbReference type="SUPFAM" id="SSF111384">
    <property type="entry name" value="OmpH-like"/>
    <property type="match status" value="1"/>
</dbReference>
<dbReference type="RefSeq" id="WP_012500338.1">
    <property type="nucleotide sequence ID" value="NC_011026.1"/>
</dbReference>
<dbReference type="GO" id="GO:0051082">
    <property type="term" value="F:unfolded protein binding"/>
    <property type="evidence" value="ECO:0007669"/>
    <property type="project" value="InterPro"/>
</dbReference>
<dbReference type="STRING" id="517418.Ctha_1797"/>
<dbReference type="AlphaFoldDB" id="B3QTQ6"/>
<dbReference type="eggNOG" id="COG2825">
    <property type="taxonomic scope" value="Bacteria"/>
</dbReference>
<dbReference type="Proteomes" id="UP000001208">
    <property type="component" value="Chromosome"/>
</dbReference>
<name>B3QTQ6_CHLT3</name>
<dbReference type="EMBL" id="CP001100">
    <property type="protein sequence ID" value="ACF14254.1"/>
    <property type="molecule type" value="Genomic_DNA"/>
</dbReference>
<organism evidence="4 5">
    <name type="scientific">Chloroherpeton thalassium (strain ATCC 35110 / GB-78)</name>
    <dbReference type="NCBI Taxonomy" id="517418"/>
    <lineage>
        <taxon>Bacteria</taxon>
        <taxon>Pseudomonadati</taxon>
        <taxon>Chlorobiota</taxon>
        <taxon>Chlorobiia</taxon>
        <taxon>Chlorobiales</taxon>
        <taxon>Chloroherpetonaceae</taxon>
        <taxon>Chloroherpeton</taxon>
    </lineage>
</organism>
<dbReference type="PANTHER" id="PTHR35089">
    <property type="entry name" value="CHAPERONE PROTEIN SKP"/>
    <property type="match status" value="1"/>
</dbReference>
<dbReference type="InterPro" id="IPR005632">
    <property type="entry name" value="Chaperone_Skp"/>
</dbReference>
<evidence type="ECO:0000256" key="2">
    <source>
        <dbReference type="ARBA" id="ARBA00022729"/>
    </source>
</evidence>
<reference evidence="4 5" key="1">
    <citation type="submission" date="2008-06" db="EMBL/GenBank/DDBJ databases">
        <title>Complete sequence of Chloroherpeton thalassium ATCC 35110.</title>
        <authorList>
            <consortium name="US DOE Joint Genome Institute"/>
            <person name="Lucas S."/>
            <person name="Copeland A."/>
            <person name="Lapidus A."/>
            <person name="Glavina del Rio T."/>
            <person name="Dalin E."/>
            <person name="Tice H."/>
            <person name="Bruce D."/>
            <person name="Goodwin L."/>
            <person name="Pitluck S."/>
            <person name="Schmutz J."/>
            <person name="Larimer F."/>
            <person name="Land M."/>
            <person name="Hauser L."/>
            <person name="Kyrpides N."/>
            <person name="Mikhailova N."/>
            <person name="Liu Z."/>
            <person name="Li T."/>
            <person name="Zhao F."/>
            <person name="Overmann J."/>
            <person name="Bryant D.A."/>
            <person name="Richardson P."/>
        </authorList>
    </citation>
    <scope>NUCLEOTIDE SEQUENCE [LARGE SCALE GENOMIC DNA]</scope>
    <source>
        <strain evidence="5">ATCC 35110 / GB-78</strain>
    </source>
</reference>
<keyword evidence="5" id="KW-1185">Reference proteome</keyword>
<dbReference type="PANTHER" id="PTHR35089:SF1">
    <property type="entry name" value="CHAPERONE PROTEIN SKP"/>
    <property type="match status" value="1"/>
</dbReference>
<dbReference type="Gene3D" id="3.30.910.20">
    <property type="entry name" value="Skp domain"/>
    <property type="match status" value="1"/>
</dbReference>
<comment type="similarity">
    <text evidence="1">Belongs to the Skp family.</text>
</comment>
<dbReference type="GO" id="GO:0005829">
    <property type="term" value="C:cytosol"/>
    <property type="evidence" value="ECO:0007669"/>
    <property type="project" value="TreeGrafter"/>
</dbReference>
<dbReference type="Pfam" id="PF03938">
    <property type="entry name" value="OmpH"/>
    <property type="match status" value="1"/>
</dbReference>
<proteinExistence type="inferred from homology"/>
<dbReference type="GO" id="GO:0050821">
    <property type="term" value="P:protein stabilization"/>
    <property type="evidence" value="ECO:0007669"/>
    <property type="project" value="TreeGrafter"/>
</dbReference>
<dbReference type="HOGENOM" id="CLU_053320_0_1_10"/>
<dbReference type="InterPro" id="IPR024930">
    <property type="entry name" value="Skp_dom_sf"/>
</dbReference>
<accession>B3QTQ6</accession>
<dbReference type="OrthoDB" id="597580at2"/>
<evidence type="ECO:0000256" key="1">
    <source>
        <dbReference type="ARBA" id="ARBA00009091"/>
    </source>
</evidence>
<dbReference type="KEGG" id="cts:Ctha_1797"/>
<keyword evidence="2 3" id="KW-0732">Signal</keyword>
<evidence type="ECO:0000313" key="4">
    <source>
        <dbReference type="EMBL" id="ACF14254.1"/>
    </source>
</evidence>
<gene>
    <name evidence="4" type="ordered locus">Ctha_1797</name>
</gene>
<feature type="chain" id="PRO_5002797709" evidence="3">
    <location>
        <begin position="24"/>
        <end position="184"/>
    </location>
</feature>
<protein>
    <submittedName>
        <fullName evidence="4">Outer membrane chaperone Skp (OmpH)</fullName>
    </submittedName>
</protein>
<evidence type="ECO:0000313" key="5">
    <source>
        <dbReference type="Proteomes" id="UP000001208"/>
    </source>
</evidence>
<dbReference type="SMART" id="SM00935">
    <property type="entry name" value="OmpH"/>
    <property type="match status" value="1"/>
</dbReference>